<evidence type="ECO:0000313" key="2">
    <source>
        <dbReference type="EMBL" id="SEH09060.1"/>
    </source>
</evidence>
<proteinExistence type="predicted"/>
<dbReference type="PANTHER" id="PTHR36920">
    <property type="match status" value="1"/>
</dbReference>
<protein>
    <submittedName>
        <fullName evidence="2">Outer membrane protein W</fullName>
    </submittedName>
</protein>
<name>A0A1H6FG64_9GAMM</name>
<dbReference type="EMBL" id="FMSV02000558">
    <property type="protein sequence ID" value="SEH09060.1"/>
    <property type="molecule type" value="Genomic_DNA"/>
</dbReference>
<dbReference type="Pfam" id="PF03922">
    <property type="entry name" value="OmpW"/>
    <property type="match status" value="1"/>
</dbReference>
<dbReference type="AlphaFoldDB" id="A0A1H6FG64"/>
<sequence length="235" mass="25371">MSMMKKTALSLSIAAAFAASIPAYAHEAGDILVRGRIINIAPSGTSENLKLDGTELKDSAVEAQSKATLDIDITYMISKNWGVELLLDIPTKHDVEVSGEKIPMADGSDAPKGIKIMETGVLPPALIAQYHFMPDAKFQPYVGAGINYTFFYSEKADNNLSSVLNNITKAEVENEFGLTAQIGADFMMDNGWFLNADVKYIALEPTAKITSDTGIVETKVKLNPWVFGIGVGKSF</sequence>
<keyword evidence="1" id="KW-0732">Signal</keyword>
<organism evidence="2 3">
    <name type="scientific">Candidatus Venteria ishoeyi</name>
    <dbReference type="NCBI Taxonomy" id="1899563"/>
    <lineage>
        <taxon>Bacteria</taxon>
        <taxon>Pseudomonadati</taxon>
        <taxon>Pseudomonadota</taxon>
        <taxon>Gammaproteobacteria</taxon>
        <taxon>Thiotrichales</taxon>
        <taxon>Thiotrichaceae</taxon>
        <taxon>Venteria</taxon>
    </lineage>
</organism>
<dbReference type="SUPFAM" id="SSF56925">
    <property type="entry name" value="OMPA-like"/>
    <property type="match status" value="1"/>
</dbReference>
<dbReference type="GO" id="GO:0019867">
    <property type="term" value="C:outer membrane"/>
    <property type="evidence" value="ECO:0007669"/>
    <property type="project" value="InterPro"/>
</dbReference>
<accession>A0A1H6FG64</accession>
<evidence type="ECO:0000313" key="3">
    <source>
        <dbReference type="Proteomes" id="UP000236724"/>
    </source>
</evidence>
<evidence type="ECO:0000256" key="1">
    <source>
        <dbReference type="SAM" id="SignalP"/>
    </source>
</evidence>
<reference evidence="2 3" key="1">
    <citation type="submission" date="2016-10" db="EMBL/GenBank/DDBJ databases">
        <authorList>
            <person name="de Groot N.N."/>
        </authorList>
    </citation>
    <scope>NUCLEOTIDE SEQUENCE [LARGE SCALE GENOMIC DNA]</scope>
    <source>
        <strain evidence="2">MBHS1</strain>
    </source>
</reference>
<dbReference type="OrthoDB" id="9807574at2"/>
<dbReference type="InterPro" id="IPR005618">
    <property type="entry name" value="OMPW"/>
</dbReference>
<dbReference type="PANTHER" id="PTHR36920:SF1">
    <property type="entry name" value="OUTER MEMBRANE PROTEIN W"/>
    <property type="match status" value="1"/>
</dbReference>
<dbReference type="Gene3D" id="2.40.160.20">
    <property type="match status" value="1"/>
</dbReference>
<dbReference type="InterPro" id="IPR011250">
    <property type="entry name" value="OMP/PagP_B-barrel"/>
</dbReference>
<feature type="chain" id="PRO_5014738008" evidence="1">
    <location>
        <begin position="26"/>
        <end position="235"/>
    </location>
</feature>
<dbReference type="GO" id="GO:0055085">
    <property type="term" value="P:transmembrane transport"/>
    <property type="evidence" value="ECO:0007669"/>
    <property type="project" value="TreeGrafter"/>
</dbReference>
<dbReference type="Proteomes" id="UP000236724">
    <property type="component" value="Unassembled WGS sequence"/>
</dbReference>
<feature type="signal peptide" evidence="1">
    <location>
        <begin position="1"/>
        <end position="25"/>
    </location>
</feature>
<gene>
    <name evidence="2" type="primary">ompW</name>
    <name evidence="2" type="ORF">MBHS_04953</name>
</gene>
<keyword evidence="3" id="KW-1185">Reference proteome</keyword>